<dbReference type="SUPFAM" id="SSF57492">
    <property type="entry name" value="Trefoil"/>
    <property type="match status" value="2"/>
</dbReference>
<dbReference type="PANTHER" id="PTHR13826">
    <property type="entry name" value="INTESTINAL TREFOIL FACTOR-RELATED"/>
    <property type="match status" value="1"/>
</dbReference>
<dbReference type="InterPro" id="IPR017957">
    <property type="entry name" value="P_trefoil_CS"/>
</dbReference>
<dbReference type="EMBL" id="KL532627">
    <property type="protein sequence ID" value="KFO93314.1"/>
    <property type="molecule type" value="Genomic_DNA"/>
</dbReference>
<evidence type="ECO:0000256" key="1">
    <source>
        <dbReference type="ARBA" id="ARBA00004613"/>
    </source>
</evidence>
<feature type="disulfide bond" evidence="4">
    <location>
        <begin position="91"/>
        <end position="106"/>
    </location>
</feature>
<comment type="caution">
    <text evidence="4">Lacks conserved residue(s) required for the propagation of feature annotation.</text>
</comment>
<accession>A0A091HCW9</accession>
<dbReference type="PROSITE" id="PS00025">
    <property type="entry name" value="P_TREFOIL_1"/>
    <property type="match status" value="1"/>
</dbReference>
<feature type="domain" description="P-type" evidence="6">
    <location>
        <begin position="79"/>
        <end position="122"/>
    </location>
</feature>
<dbReference type="SMART" id="SM00018">
    <property type="entry name" value="PD"/>
    <property type="match status" value="2"/>
</dbReference>
<evidence type="ECO:0000259" key="6">
    <source>
        <dbReference type="PROSITE" id="PS51448"/>
    </source>
</evidence>
<keyword evidence="3 4" id="KW-1015">Disulfide bond</keyword>
<feature type="signal peptide" evidence="5">
    <location>
        <begin position="1"/>
        <end position="23"/>
    </location>
</feature>
<feature type="chain" id="PRO_5001874462" evidence="5">
    <location>
        <begin position="24"/>
        <end position="125"/>
    </location>
</feature>
<proteinExistence type="predicted"/>
<feature type="disulfide bond" evidence="4">
    <location>
        <begin position="101"/>
        <end position="118"/>
    </location>
</feature>
<evidence type="ECO:0000256" key="4">
    <source>
        <dbReference type="PROSITE-ProRule" id="PRU00779"/>
    </source>
</evidence>
<dbReference type="InterPro" id="IPR044913">
    <property type="entry name" value="P_trefoil_dom_sf"/>
</dbReference>
<dbReference type="FunFam" id="4.10.110.10:FF:000006">
    <property type="entry name" value="Trefoil factor 1"/>
    <property type="match status" value="2"/>
</dbReference>
<dbReference type="AlphaFoldDB" id="A0A091HCW9"/>
<organism evidence="7 8">
    <name type="scientific">Buceros rhinoceros silvestris</name>
    <dbReference type="NCBI Taxonomy" id="175836"/>
    <lineage>
        <taxon>Eukaryota</taxon>
        <taxon>Metazoa</taxon>
        <taxon>Chordata</taxon>
        <taxon>Craniata</taxon>
        <taxon>Vertebrata</taxon>
        <taxon>Euteleostomi</taxon>
        <taxon>Archelosauria</taxon>
        <taxon>Archosauria</taxon>
        <taxon>Dinosauria</taxon>
        <taxon>Saurischia</taxon>
        <taxon>Theropoda</taxon>
        <taxon>Coelurosauria</taxon>
        <taxon>Aves</taxon>
        <taxon>Neognathae</taxon>
        <taxon>Neoaves</taxon>
        <taxon>Telluraves</taxon>
        <taxon>Coraciimorphae</taxon>
        <taxon>Bucerotiformes</taxon>
        <taxon>Bucerotidae</taxon>
        <taxon>Buceros</taxon>
    </lineage>
</organism>
<feature type="disulfide bond" evidence="4">
    <location>
        <begin position="42"/>
        <end position="57"/>
    </location>
</feature>
<comment type="subcellular location">
    <subcellularLocation>
        <location evidence="1">Secreted</location>
    </subcellularLocation>
</comment>
<dbReference type="PANTHER" id="PTHR13826:SF14">
    <property type="entry name" value="TREFOIL FACTOR 2"/>
    <property type="match status" value="1"/>
</dbReference>
<dbReference type="InterPro" id="IPR000519">
    <property type="entry name" value="P_trefoil_dom"/>
</dbReference>
<dbReference type="GO" id="GO:0005615">
    <property type="term" value="C:extracellular space"/>
    <property type="evidence" value="ECO:0007669"/>
    <property type="project" value="TreeGrafter"/>
</dbReference>
<evidence type="ECO:0000256" key="3">
    <source>
        <dbReference type="ARBA" id="ARBA00023157"/>
    </source>
</evidence>
<keyword evidence="8" id="KW-1185">Reference proteome</keyword>
<dbReference type="GO" id="GO:0030277">
    <property type="term" value="P:maintenance of gastrointestinal epithelium"/>
    <property type="evidence" value="ECO:0007669"/>
    <property type="project" value="TreeGrafter"/>
</dbReference>
<gene>
    <name evidence="7" type="ORF">N320_12206</name>
</gene>
<feature type="non-terminal residue" evidence="7">
    <location>
        <position position="125"/>
    </location>
</feature>
<dbReference type="Pfam" id="PF00088">
    <property type="entry name" value="Trefoil"/>
    <property type="match status" value="2"/>
</dbReference>
<evidence type="ECO:0000256" key="2">
    <source>
        <dbReference type="ARBA" id="ARBA00022525"/>
    </source>
</evidence>
<feature type="disulfide bond" evidence="4">
    <location>
        <begin position="81"/>
        <end position="107"/>
    </location>
</feature>
<dbReference type="Proteomes" id="UP000054064">
    <property type="component" value="Unassembled WGS sequence"/>
</dbReference>
<keyword evidence="5" id="KW-0732">Signal</keyword>
<feature type="domain" description="P-type" evidence="6">
    <location>
        <begin position="28"/>
        <end position="73"/>
    </location>
</feature>
<protein>
    <submittedName>
        <fullName evidence="7">Trefoil factor 2</fullName>
    </submittedName>
</protein>
<dbReference type="CDD" id="cd00111">
    <property type="entry name" value="Trefoil"/>
    <property type="match status" value="2"/>
</dbReference>
<dbReference type="PROSITE" id="PS51448">
    <property type="entry name" value="P_TREFOIL_2"/>
    <property type="match status" value="2"/>
</dbReference>
<evidence type="ECO:0000256" key="5">
    <source>
        <dbReference type="SAM" id="SignalP"/>
    </source>
</evidence>
<name>A0A091HCW9_BUCRH</name>
<dbReference type="InterPro" id="IPR017994">
    <property type="entry name" value="P_trefoil_chordata"/>
</dbReference>
<evidence type="ECO:0000313" key="8">
    <source>
        <dbReference type="Proteomes" id="UP000054064"/>
    </source>
</evidence>
<feature type="disulfide bond" evidence="4">
    <location>
        <begin position="52"/>
        <end position="69"/>
    </location>
</feature>
<evidence type="ECO:0000313" key="7">
    <source>
        <dbReference type="EMBL" id="KFO93314.1"/>
    </source>
</evidence>
<dbReference type="Gene3D" id="4.10.110.10">
    <property type="entry name" value="Spasmolytic Protein, domain 1"/>
    <property type="match status" value="2"/>
</dbReference>
<reference evidence="7 8" key="1">
    <citation type="submission" date="2014-04" db="EMBL/GenBank/DDBJ databases">
        <title>Genome evolution of avian class.</title>
        <authorList>
            <person name="Zhang G."/>
            <person name="Li C."/>
        </authorList>
    </citation>
    <scope>NUCLEOTIDE SEQUENCE [LARGE SCALE GENOMIC DNA]</scope>
    <source>
        <strain evidence="7">BGI_N320</strain>
    </source>
</reference>
<dbReference type="PRINTS" id="PR00680">
    <property type="entry name" value="PTREFOIL"/>
</dbReference>
<keyword evidence="2" id="KW-0964">Secreted</keyword>
<sequence>MDPKVTCVLSVILVVALSAVAEGITIPSRCQCKVPPRERRNCGYAGISAIECMNAGCCFNDLIPDMPWCFAPKQKKVRKTCPNDPRGRRNCGFPGITPQQCAKRGCCFRAHPAGVPWCYYHHMEE</sequence>